<dbReference type="EMBL" id="RCHS01004026">
    <property type="protein sequence ID" value="RMX38311.1"/>
    <property type="molecule type" value="Genomic_DNA"/>
</dbReference>
<dbReference type="PANTHER" id="PTHR45662:SF8">
    <property type="entry name" value="PHOSPHATIDYLINOSITIDE PHOSPHATASE SAC2"/>
    <property type="match status" value="1"/>
</dbReference>
<feature type="compositionally biased region" description="Basic and acidic residues" evidence="1">
    <location>
        <begin position="847"/>
        <end position="857"/>
    </location>
</feature>
<dbReference type="Pfam" id="PF12456">
    <property type="entry name" value="hSac2"/>
    <property type="match status" value="1"/>
</dbReference>
<dbReference type="AlphaFoldDB" id="A0A3M6TAG5"/>
<dbReference type="PANTHER" id="PTHR45662">
    <property type="entry name" value="PHOSPHATIDYLINOSITIDE PHOSPHATASE SAC1"/>
    <property type="match status" value="1"/>
</dbReference>
<feature type="region of interest" description="Disordered" evidence="1">
    <location>
        <begin position="805"/>
        <end position="950"/>
    </location>
</feature>
<dbReference type="GO" id="GO:0043812">
    <property type="term" value="F:phosphatidylinositol-4-phosphate phosphatase activity"/>
    <property type="evidence" value="ECO:0007669"/>
    <property type="project" value="TreeGrafter"/>
</dbReference>
<dbReference type="GO" id="GO:0045334">
    <property type="term" value="C:clathrin-coated endocytic vesicle"/>
    <property type="evidence" value="ECO:0007669"/>
    <property type="project" value="TreeGrafter"/>
</dbReference>
<dbReference type="STRING" id="46731.A0A3M6TAG5"/>
<dbReference type="Pfam" id="PF02383">
    <property type="entry name" value="Syja_N"/>
    <property type="match status" value="1"/>
</dbReference>
<organism evidence="4 5">
    <name type="scientific">Pocillopora damicornis</name>
    <name type="common">Cauliflower coral</name>
    <name type="synonym">Millepora damicornis</name>
    <dbReference type="NCBI Taxonomy" id="46731"/>
    <lineage>
        <taxon>Eukaryota</taxon>
        <taxon>Metazoa</taxon>
        <taxon>Cnidaria</taxon>
        <taxon>Anthozoa</taxon>
        <taxon>Hexacorallia</taxon>
        <taxon>Scleractinia</taxon>
        <taxon>Astrocoeniina</taxon>
        <taxon>Pocilloporidae</taxon>
        <taxon>Pocillopora</taxon>
    </lineage>
</organism>
<feature type="region of interest" description="Disordered" evidence="1">
    <location>
        <begin position="1114"/>
        <end position="1151"/>
    </location>
</feature>
<evidence type="ECO:0008006" key="6">
    <source>
        <dbReference type="Google" id="ProtNLM"/>
    </source>
</evidence>
<dbReference type="Proteomes" id="UP000275408">
    <property type="component" value="Unassembled WGS sequence"/>
</dbReference>
<feature type="compositionally biased region" description="Acidic residues" evidence="1">
    <location>
        <begin position="913"/>
        <end position="927"/>
    </location>
</feature>
<gene>
    <name evidence="4" type="ORF">pdam_00023838</name>
</gene>
<evidence type="ECO:0000259" key="2">
    <source>
        <dbReference type="PROSITE" id="PS50275"/>
    </source>
</evidence>
<feature type="compositionally biased region" description="Basic residues" evidence="1">
    <location>
        <begin position="1219"/>
        <end position="1232"/>
    </location>
</feature>
<feature type="region of interest" description="Disordered" evidence="1">
    <location>
        <begin position="1189"/>
        <end position="1232"/>
    </location>
</feature>
<dbReference type="PROSITE" id="PS50275">
    <property type="entry name" value="SAC"/>
    <property type="match status" value="1"/>
</dbReference>
<feature type="compositionally biased region" description="Acidic residues" evidence="1">
    <location>
        <begin position="831"/>
        <end position="840"/>
    </location>
</feature>
<keyword evidence="5" id="KW-1185">Reference proteome</keyword>
<dbReference type="InterPro" id="IPR034753">
    <property type="entry name" value="hSac2"/>
</dbReference>
<dbReference type="InterPro" id="IPR002013">
    <property type="entry name" value="SAC_dom"/>
</dbReference>
<protein>
    <recommendedName>
        <fullName evidence="6">SAC domain-containing protein</fullName>
    </recommendedName>
</protein>
<feature type="compositionally biased region" description="Polar residues" evidence="1">
    <location>
        <begin position="1206"/>
        <end position="1218"/>
    </location>
</feature>
<evidence type="ECO:0000259" key="3">
    <source>
        <dbReference type="PROSITE" id="PS51791"/>
    </source>
</evidence>
<feature type="compositionally biased region" description="Basic and acidic residues" evidence="1">
    <location>
        <begin position="1028"/>
        <end position="1044"/>
    </location>
</feature>
<feature type="domain" description="SAC" evidence="2">
    <location>
        <begin position="185"/>
        <end position="528"/>
    </location>
</feature>
<dbReference type="GO" id="GO:0005769">
    <property type="term" value="C:early endosome"/>
    <property type="evidence" value="ECO:0007669"/>
    <property type="project" value="TreeGrafter"/>
</dbReference>
<proteinExistence type="predicted"/>
<evidence type="ECO:0000313" key="5">
    <source>
        <dbReference type="Proteomes" id="UP000275408"/>
    </source>
</evidence>
<dbReference type="OrthoDB" id="405996at2759"/>
<evidence type="ECO:0000313" key="4">
    <source>
        <dbReference type="EMBL" id="RMX38311.1"/>
    </source>
</evidence>
<name>A0A3M6TAG5_POCDA</name>
<feature type="domain" description="HSac2" evidence="3">
    <location>
        <begin position="602"/>
        <end position="748"/>
    </location>
</feature>
<dbReference type="InterPro" id="IPR022158">
    <property type="entry name" value="Inositol_phosphatase"/>
</dbReference>
<sequence length="1232" mass="138829">MELFQAQDNFIILNGPDSLWCNRLDGRLQPRFGVDLGEAWSLKCRGIVYGVIGKIQFFPVSALINLLYFMASGADWRLIVISKQTHVGNLPGGHEVYRIDRIAALTLSSSESPEFDLDPCEQHQSGGRARKIIGVGGGLAGTEKGLGQTWNKLKTAASTLKEKNIKDRDLKDKEKLERRFVEELQKMFNDSDSFFYSPTGDLTNTLQRQFSGKYNAADPVWKRFDKRFFWNHFMVKELLTSEDPLASKWATPIIQGYCKIEHCINTFQDEDADENDEKKTAPFPPEEFQLVLISRRSIHRAGTRYRRRGVDDNGDVANFVETEQIICTSTHNVSFAQVRGSVPVYWSQPGYKYRPPPRLDRDEVETQFAFRKHFDHQLELYKSVAVINLVDQSGREKIISDVFMDNILAYNSPFLTYITFDFHDRGMKFENVSVLVESILEVIKEVRYCWTDDKGIICDQRGVFRVNCMDCLDRTNVVQAALARYIMEQQLKKLGKQLPDQILPSSIRTAFQEMWASNGDAISRQYAGTAAMKGDFTRTGERRFTGVMKDGYNSANRYYLNRFKAAYRQTLIDVMLGNPVTEDIAALIAAMNKGPEEEQWTMEREECVAQLIQHCNQLLLTDEEECISGWALVDPFNSTDSEVTQDQDVVLLLTCHAYYVASYDDEAERITQYERIVLEDLEKIEIGFEAAVKSKHLFIRIHRRHQGTSGYFHTLRTIQHRTAEDARSKKKTKIAPGVIQISSKSRLSTWSKPYIKPRSKSFVHDSKDDFSLASFRRTRLGSLPTSFSDSCLAKRGLNDEEEFNISSASAPQSCSSGSGSEDDDKTSGETDPMDYYDPEADGSSQKEVADPKIKSEVAESEASISPASENGSYQTENEDEDASAKGERCETEVLNNEDKSLTEATFVVGDDTKNEEEEEIEEVEEEEAQRGVRPNSQGEEGGSVFTENPLAGFDGIVEEGAKSEGFHLTDVKGNDLTGLEREEIIGIKDQLDPIEQGEITNGYVSQANDEENDDANASAVISEGSHPLQEKEYESLGPRTKEIASSKNQLIQNEPSKQTNESEDKGEDFVEHVNSSKKSIIGREDVTELKQANGEVQAEGCEANIEGLQVSYHGSGSQLKFGHSHSSVELGRMASTEGESNGEKSPERRRIGARFRNISVGNRVPKMNIFATAQARGRTLIPELRNKLSSFSQQVRSRSPRLNPKPRQSSDSESNSNKKQTRKKCRTRIIEL</sequence>
<feature type="compositionally biased region" description="Low complexity" evidence="1">
    <location>
        <begin position="860"/>
        <end position="869"/>
    </location>
</feature>
<comment type="caution">
    <text evidence="4">The sequence shown here is derived from an EMBL/GenBank/DDBJ whole genome shotgun (WGS) entry which is preliminary data.</text>
</comment>
<feature type="compositionally biased region" description="Basic and acidic residues" evidence="1">
    <location>
        <begin position="1141"/>
        <end position="1150"/>
    </location>
</feature>
<reference evidence="4 5" key="1">
    <citation type="journal article" date="2018" name="Sci. Rep.">
        <title>Comparative analysis of the Pocillopora damicornis genome highlights role of immune system in coral evolution.</title>
        <authorList>
            <person name="Cunning R."/>
            <person name="Bay R.A."/>
            <person name="Gillette P."/>
            <person name="Baker A.C."/>
            <person name="Traylor-Knowles N."/>
        </authorList>
    </citation>
    <scope>NUCLEOTIDE SEQUENCE [LARGE SCALE GENOMIC DNA]</scope>
    <source>
        <strain evidence="4">RSMAS</strain>
        <tissue evidence="4">Whole animal</tissue>
    </source>
</reference>
<feature type="compositionally biased region" description="Low complexity" evidence="1">
    <location>
        <begin position="806"/>
        <end position="819"/>
    </location>
</feature>
<feature type="region of interest" description="Disordered" evidence="1">
    <location>
        <begin position="1003"/>
        <end position="1085"/>
    </location>
</feature>
<evidence type="ECO:0000256" key="1">
    <source>
        <dbReference type="SAM" id="MobiDB-lite"/>
    </source>
</evidence>
<accession>A0A3M6TAG5</accession>
<dbReference type="GO" id="GO:2001135">
    <property type="term" value="P:regulation of endocytic recycling"/>
    <property type="evidence" value="ECO:0007669"/>
    <property type="project" value="TreeGrafter"/>
</dbReference>
<feature type="compositionally biased region" description="Basic and acidic residues" evidence="1">
    <location>
        <begin position="882"/>
        <end position="901"/>
    </location>
</feature>
<dbReference type="PROSITE" id="PS51791">
    <property type="entry name" value="HSAC2"/>
    <property type="match status" value="1"/>
</dbReference>
<feature type="compositionally biased region" description="Polar residues" evidence="1">
    <location>
        <begin position="1045"/>
        <end position="1059"/>
    </location>
</feature>
<feature type="compositionally biased region" description="Basic and acidic residues" evidence="1">
    <location>
        <begin position="1060"/>
        <end position="1071"/>
    </location>
</feature>
<dbReference type="GO" id="GO:0046856">
    <property type="term" value="P:phosphatidylinositol dephosphorylation"/>
    <property type="evidence" value="ECO:0007669"/>
    <property type="project" value="TreeGrafter"/>
</dbReference>